<dbReference type="EMBL" id="JABWUV010000027">
    <property type="protein sequence ID" value="KAF6275445.1"/>
    <property type="molecule type" value="Genomic_DNA"/>
</dbReference>
<keyword evidence="2" id="KW-1185">Reference proteome</keyword>
<gene>
    <name evidence="1" type="ORF">mMyoMyo1_010303</name>
</gene>
<comment type="caution">
    <text evidence="1">The sequence shown here is derived from an EMBL/GenBank/DDBJ whole genome shotgun (WGS) entry which is preliminary data.</text>
</comment>
<reference evidence="1 2" key="1">
    <citation type="journal article" date="2020" name="Nature">
        <title>Six reference-quality genomes reveal evolution of bat adaptations.</title>
        <authorList>
            <person name="Jebb D."/>
            <person name="Huang Z."/>
            <person name="Pippel M."/>
            <person name="Hughes G.M."/>
            <person name="Lavrichenko K."/>
            <person name="Devanna P."/>
            <person name="Winkler S."/>
            <person name="Jermiin L.S."/>
            <person name="Skirmuntt E.C."/>
            <person name="Katzourakis A."/>
            <person name="Burkitt-Gray L."/>
            <person name="Ray D.A."/>
            <person name="Sullivan K.A.M."/>
            <person name="Roscito J.G."/>
            <person name="Kirilenko B.M."/>
            <person name="Davalos L.M."/>
            <person name="Corthals A.P."/>
            <person name="Power M.L."/>
            <person name="Jones G."/>
            <person name="Ransome R.D."/>
            <person name="Dechmann D.K.N."/>
            <person name="Locatelli A.G."/>
            <person name="Puechmaille S.J."/>
            <person name="Fedrigo O."/>
            <person name="Jarvis E.D."/>
            <person name="Hiller M."/>
            <person name="Vernes S.C."/>
            <person name="Myers E.W."/>
            <person name="Teeling E.C."/>
        </authorList>
    </citation>
    <scope>NUCLEOTIDE SEQUENCE [LARGE SCALE GENOMIC DNA]</scope>
    <source>
        <strain evidence="1">MMyoMyo1</strain>
        <tissue evidence="1">Flight muscle</tissue>
    </source>
</reference>
<proteinExistence type="predicted"/>
<organism evidence="1 2">
    <name type="scientific">Myotis myotis</name>
    <name type="common">Greater mouse-eared bat</name>
    <name type="synonym">Vespertilio myotis</name>
    <dbReference type="NCBI Taxonomy" id="51298"/>
    <lineage>
        <taxon>Eukaryota</taxon>
        <taxon>Metazoa</taxon>
        <taxon>Chordata</taxon>
        <taxon>Craniata</taxon>
        <taxon>Vertebrata</taxon>
        <taxon>Euteleostomi</taxon>
        <taxon>Mammalia</taxon>
        <taxon>Eutheria</taxon>
        <taxon>Laurasiatheria</taxon>
        <taxon>Chiroptera</taxon>
        <taxon>Yangochiroptera</taxon>
        <taxon>Vespertilionidae</taxon>
        <taxon>Myotis</taxon>
    </lineage>
</organism>
<accession>A0A7J7RHJ2</accession>
<sequence length="206" mass="21290">MTQWDTRTPGVGPAAAVGLAVRLAKLVPSGATVLLMLGHLPGGGPHRVALRTLGGRLGVLESEPRAQQSGLCLRKGQGLVPKSQAFLSVFGASSPRWPQRAPFATAIQASQGAGADCVVNLSAGSPCWLLVDFLPKCKQGIQGPDPPPAFFLVESPFPPGRGQKNQFPGSLPAWEWQSGVGRVSLAVQEGDLGAWGACEDRAGPGA</sequence>
<name>A0A7J7RHJ2_MYOMY</name>
<dbReference type="AlphaFoldDB" id="A0A7J7RHJ2"/>
<dbReference type="Proteomes" id="UP000527355">
    <property type="component" value="Unassembled WGS sequence"/>
</dbReference>
<evidence type="ECO:0000313" key="2">
    <source>
        <dbReference type="Proteomes" id="UP000527355"/>
    </source>
</evidence>
<evidence type="ECO:0000313" key="1">
    <source>
        <dbReference type="EMBL" id="KAF6275445.1"/>
    </source>
</evidence>
<protein>
    <submittedName>
        <fullName evidence="1">Uncharacterized protein</fullName>
    </submittedName>
</protein>